<accession>A0A3G8ZJM3</accession>
<dbReference type="Proteomes" id="UP000268084">
    <property type="component" value="Chromosome"/>
</dbReference>
<reference evidence="2 3" key="2">
    <citation type="submission" date="2018-12" db="EMBL/GenBank/DDBJ databases">
        <title>Nakamurella antarcticus sp. nov., isolated from Antarctica South Shetland Islands soil.</title>
        <authorList>
            <person name="Peng F."/>
        </authorList>
    </citation>
    <scope>NUCLEOTIDE SEQUENCE [LARGE SCALE GENOMIC DNA]</scope>
    <source>
        <strain evidence="2 3">S14-144</strain>
    </source>
</reference>
<dbReference type="KEGG" id="nak:EH165_04615"/>
<dbReference type="SUPFAM" id="SSF51726">
    <property type="entry name" value="UROD/MetE-like"/>
    <property type="match status" value="1"/>
</dbReference>
<dbReference type="AlphaFoldDB" id="A0A3G8ZJM3"/>
<dbReference type="OrthoDB" id="5242426at2"/>
<dbReference type="InterPro" id="IPR038071">
    <property type="entry name" value="UROD/MetE-like_sf"/>
</dbReference>
<dbReference type="RefSeq" id="WP_124798234.1">
    <property type="nucleotide sequence ID" value="NZ_CP034170.1"/>
</dbReference>
<protein>
    <submittedName>
        <fullName evidence="2">Methionine synthase</fullName>
    </submittedName>
</protein>
<dbReference type="EMBL" id="CP034170">
    <property type="protein sequence ID" value="AZI57549.1"/>
    <property type="molecule type" value="Genomic_DNA"/>
</dbReference>
<proteinExistence type="predicted"/>
<name>A0A3G8ZJM3_9ACTN</name>
<evidence type="ECO:0000313" key="2">
    <source>
        <dbReference type="EMBL" id="AZI57549.1"/>
    </source>
</evidence>
<dbReference type="Gene3D" id="3.20.20.210">
    <property type="match status" value="1"/>
</dbReference>
<keyword evidence="3" id="KW-1185">Reference proteome</keyword>
<organism evidence="2 3">
    <name type="scientific">Nakamurella antarctica</name>
    <dbReference type="NCBI Taxonomy" id="1902245"/>
    <lineage>
        <taxon>Bacteria</taxon>
        <taxon>Bacillati</taxon>
        <taxon>Actinomycetota</taxon>
        <taxon>Actinomycetes</taxon>
        <taxon>Nakamurellales</taxon>
        <taxon>Nakamurellaceae</taxon>
        <taxon>Nakamurella</taxon>
    </lineage>
</organism>
<sequence>MVSRRNSSELDGSPARPWHLGAATGLGPMPGTDPAETARIVAGEMPELPFLAELPGRGVGADQVGRTAGLLVDIYAEVVPSGWRISRRPTREGRRAKDFLSWDLDAMEQTYAGAEYVKIQICGPWTLAAMMEVPSGHRALVDYGAVDDVAASLAQGLSSHVADIERRLPGTRVVVQIDEPALPQVLAGTLPTASGFGTVRAVAHHRAGEILTGLRDAAGERSVVHCCDSAAPLRLLAEAGFAALATDFTLIGSQTTTLDALGELMESGIVFLAGTIPSTRPAGLQGADAKDSDPRMGRRDTATTALAEWAKPITEPTGKLGFSALTVAQQVVPTPTCGLANASADWSTRALTLSRDVARLLGDALN</sequence>
<feature type="region of interest" description="Disordered" evidence="1">
    <location>
        <begin position="1"/>
        <end position="35"/>
    </location>
</feature>
<evidence type="ECO:0000313" key="3">
    <source>
        <dbReference type="Proteomes" id="UP000268084"/>
    </source>
</evidence>
<gene>
    <name evidence="2" type="ORF">EH165_04615</name>
</gene>
<reference evidence="2 3" key="1">
    <citation type="submission" date="2018-11" db="EMBL/GenBank/DDBJ databases">
        <authorList>
            <person name="Da X."/>
        </authorList>
    </citation>
    <scope>NUCLEOTIDE SEQUENCE [LARGE SCALE GENOMIC DNA]</scope>
    <source>
        <strain evidence="2 3">S14-144</strain>
    </source>
</reference>
<evidence type="ECO:0000256" key="1">
    <source>
        <dbReference type="SAM" id="MobiDB-lite"/>
    </source>
</evidence>